<evidence type="ECO:0000313" key="5">
    <source>
        <dbReference type="Proteomes" id="UP000220840"/>
    </source>
</evidence>
<dbReference type="OrthoDB" id="9783299at2"/>
<proteinExistence type="predicted"/>
<sequence length="214" mass="24228">MMLFDDSLPRVNGKVRLLHAIPDGPNVDVYFNGKLIYSNLAFGTITEYISIPADKYKVQLYKAGTKSRPLITEPSEVQPNGVYTIAVTYENGEISFFVLDDTHNITNPLLSSVRFINLSPDSPLLSLRLPENVVLFDEVSYLETNEYYPISPGIYNFLVVSDDGSFAKYISNIRLRKAQFITIYIIGLFNKRPQIGYVLVQDDTMKNTRLILNA</sequence>
<reference evidence="2" key="3">
    <citation type="submission" date="2021-10" db="EMBL/GenBank/DDBJ databases">
        <authorList>
            <person name="Mesa V."/>
        </authorList>
    </citation>
    <scope>NUCLEOTIDE SEQUENCE</scope>
    <source>
        <strain evidence="2">CC3_PB</strain>
    </source>
</reference>
<feature type="domain" description="DUF4397" evidence="1">
    <location>
        <begin position="14"/>
        <end position="126"/>
    </location>
</feature>
<protein>
    <submittedName>
        <fullName evidence="3">DUF4397 domain-containing protein</fullName>
    </submittedName>
</protein>
<evidence type="ECO:0000313" key="4">
    <source>
        <dbReference type="EMBL" id="VCT83306.1"/>
    </source>
</evidence>
<organism evidence="3 5">
    <name type="scientific">Clostridium neonatale</name>
    <dbReference type="NCBI Taxonomy" id="137838"/>
    <lineage>
        <taxon>Bacteria</taxon>
        <taxon>Bacillati</taxon>
        <taxon>Bacillota</taxon>
        <taxon>Clostridia</taxon>
        <taxon>Eubacteriales</taxon>
        <taxon>Clostridiaceae</taxon>
        <taxon>Clostridium</taxon>
    </lineage>
</organism>
<dbReference type="STRING" id="137838.GCA_001458595_01220"/>
<reference evidence="3 5" key="1">
    <citation type="submission" date="2017-10" db="EMBL/GenBank/DDBJ databases">
        <title>Effective Description of Clostridium neonatale sp. nov. linked to necrotizing enterocolitis in neonates and a clarification of species assignable to the genus Clostridium (Prazmowski 1880) emend. Lawson and Rainey 2016.</title>
        <authorList>
            <person name="Bernard K."/>
            <person name="Burdz T."/>
            <person name="Wiebe D."/>
            <person name="Balcewich B."/>
            <person name="Alfa M."/>
            <person name="Bernier A.-M."/>
        </authorList>
    </citation>
    <scope>NUCLEOTIDE SEQUENCE [LARGE SCALE GENOMIC DNA]</scope>
    <source>
        <strain evidence="3 5">LCDC99A005</strain>
    </source>
</reference>
<dbReference type="Proteomes" id="UP000220840">
    <property type="component" value="Unassembled WGS sequence"/>
</dbReference>
<gene>
    <name evidence="2" type="ORF">CNEO_44802</name>
    <name evidence="4" type="ORF">CNEONATNEC25_00901</name>
    <name evidence="3" type="ORF">CQ394_14940</name>
</gene>
<keyword evidence="5" id="KW-1185">Reference proteome</keyword>
<reference evidence="4 6" key="2">
    <citation type="submission" date="2018-06" db="EMBL/GenBank/DDBJ databases">
        <authorList>
            <consortium name="IHU Genomes"/>
        </authorList>
    </citation>
    <scope>NUCLEOTIDE SEQUENCE [LARGE SCALE GENOMIC DNA]</scope>
    <source>
        <strain evidence="4 6">NEC25</strain>
    </source>
</reference>
<evidence type="ECO:0000259" key="1">
    <source>
        <dbReference type="Pfam" id="PF14344"/>
    </source>
</evidence>
<accession>A0A2A7MF34</accession>
<dbReference type="Pfam" id="PF14344">
    <property type="entry name" value="DUF4397"/>
    <property type="match status" value="1"/>
</dbReference>
<evidence type="ECO:0000313" key="6">
    <source>
        <dbReference type="Proteomes" id="UP000431451"/>
    </source>
</evidence>
<dbReference type="Proteomes" id="UP000431451">
    <property type="component" value="Unassembled WGS sequence"/>
</dbReference>
<dbReference type="EMBL" id="CAKJVE010000004">
    <property type="protein sequence ID" value="CAG9710493.1"/>
    <property type="molecule type" value="Genomic_DNA"/>
</dbReference>
<evidence type="ECO:0000313" key="3">
    <source>
        <dbReference type="EMBL" id="PEG29941.1"/>
    </source>
</evidence>
<dbReference type="AlphaFoldDB" id="A0A2A7MF34"/>
<dbReference type="RefSeq" id="WP_058294108.1">
    <property type="nucleotide sequence ID" value="NZ_CAKJVD010000011.1"/>
</dbReference>
<dbReference type="EMBL" id="PDCJ01000002">
    <property type="protein sequence ID" value="PEG29941.1"/>
    <property type="molecule type" value="Genomic_DNA"/>
</dbReference>
<evidence type="ECO:0000313" key="2">
    <source>
        <dbReference type="EMBL" id="CAG9710493.1"/>
    </source>
</evidence>
<dbReference type="InterPro" id="IPR025510">
    <property type="entry name" value="DUF4397"/>
</dbReference>
<name>A0A2A7MF34_9CLOT</name>
<dbReference type="EMBL" id="UWJD01000001">
    <property type="protein sequence ID" value="VCT83306.1"/>
    <property type="molecule type" value="Genomic_DNA"/>
</dbReference>
<dbReference type="GeneID" id="68876240"/>
<dbReference type="Proteomes" id="UP000789738">
    <property type="component" value="Unassembled WGS sequence"/>
</dbReference>